<protein>
    <submittedName>
        <fullName evidence="2">Prolipoprotein</fullName>
    </submittedName>
</protein>
<dbReference type="KEGG" id="mmyi:mycmycITA_00496"/>
<evidence type="ECO:0000313" key="3">
    <source>
        <dbReference type="Proteomes" id="UP000033624"/>
    </source>
</evidence>
<feature type="signal peptide" evidence="1">
    <location>
        <begin position="1"/>
        <end position="23"/>
    </location>
</feature>
<evidence type="ECO:0000313" key="2">
    <source>
        <dbReference type="EMBL" id="KJQ45578.1"/>
    </source>
</evidence>
<dbReference type="Proteomes" id="UP000033624">
    <property type="component" value="Unassembled WGS sequence"/>
</dbReference>
<dbReference type="RefSeq" id="WP_011166640.1">
    <property type="nucleotide sequence ID" value="NZ_CP010267.1"/>
</dbReference>
<comment type="caution">
    <text evidence="2">The sequence shown here is derived from an EMBL/GenBank/DDBJ whole genome shotgun (WGS) entry which is preliminary data.</text>
</comment>
<evidence type="ECO:0000256" key="1">
    <source>
        <dbReference type="SAM" id="SignalP"/>
    </source>
</evidence>
<accession>A0AAE2EHA1</accession>
<gene>
    <name evidence="2" type="ORF">TS59_0505</name>
</gene>
<name>A0AAE2EHA1_MYCMY</name>
<sequence>MKKILIGLSTFSLLVSSSSIVSCTITYQFKNNYLDQLKMILNTSSIAAQSIILSDKNTTNISTDYSLKTFSQTKISDLYKNEEKKLADKYVIDKKTTYEYQFKSMFLSLENQKWTEQLKKITTIDKNNQTTNLDLAWNDQNTKTTDNNIFKTLSLASAGFNFLFSGDFTPNQQGELINNFLSNQFGLLESTVFKDNQFTNLINQLNNIDNNQFYNFANSLFTQPEWINSDKENNLTKKTLQEILESSSKRLWDQILPKDEKQDFKIDWSKVFKPLIDLLKAFSIYYEQIEQRSDKNLTYQTMDPLHLFSNKKTNSEFLCEILNTDLQTIYKNKSEDQIKQEINSIDLKKVINFLKNTLVFDNNDEHGYKFQKFVVMLLSSASQKEQQNEITNNCLLKPFYTWYEQNQELVKKIITSKLEKIESIKPYASFVSNITPILFKVIKAFHQDLIEQGLNKKLSSELSSYLSLAKAILPALKVDRKVIDFLDLKSLKDFLNNPFLALYKQNFLKEVFELINQLSNKEVINNQIIDNISNVYNLTTLKLDKLFNYLLELIKKPSASKTSLDEFQFLYGLKDLSISQIINNLSTFYNKENLDYIFNLNSFKNLLETIFNKNITMSFKYNNQEKELKTQNNLSTILAILGLNSNYTKNLKIEIKDDTNKISEKIKQLIEQKQYGLISVILLGYNTDTKQFYKDSILDNVANLFGHNDKDTNKDASKNAINVLIRSYLELVNWFQNVSLKKYAKDNFSTYLDQNNWTTEFIDKKGNIENLNEPFIINYVLKYKNPKNNNQNWKFKVSLTRTSDFEQPWKISEITKLTNN</sequence>
<keyword evidence="1" id="KW-0732">Signal</keyword>
<dbReference type="OMA" id="NINGTWR"/>
<organism evidence="2 3">
    <name type="scientific">Mycoplasma mycoides subsp. mycoides</name>
    <dbReference type="NCBI Taxonomy" id="2103"/>
    <lineage>
        <taxon>Bacteria</taxon>
        <taxon>Bacillati</taxon>
        <taxon>Mycoplasmatota</taxon>
        <taxon>Mollicutes</taxon>
        <taxon>Mycoplasmataceae</taxon>
        <taxon>Mycoplasma</taxon>
    </lineage>
</organism>
<dbReference type="PROSITE" id="PS51257">
    <property type="entry name" value="PROKAR_LIPOPROTEIN"/>
    <property type="match status" value="1"/>
</dbReference>
<feature type="chain" id="PRO_5042004858" evidence="1">
    <location>
        <begin position="24"/>
        <end position="820"/>
    </location>
</feature>
<reference evidence="2 3" key="1">
    <citation type="submission" date="2015-02" db="EMBL/GenBank/DDBJ databases">
        <title>Mycoplasma mycoides subsp. mycoides strain:B237 Genome sequencing.</title>
        <authorList>
            <person name="Fischer A."/>
            <person name="Santana-Cruz I."/>
            <person name="Schieck E."/>
            <person name="Gourle H."/>
            <person name="Lambert M."/>
            <person name="Nadendla S."/>
            <person name="Miller R.A."/>
            <person name="Weber J."/>
            <person name="Bongcam-Rudloff E."/>
            <person name="Vashee S."/>
            <person name="Frey J."/>
            <person name="Jores J."/>
        </authorList>
    </citation>
    <scope>NUCLEOTIDE SEQUENCE [LARGE SCALE GENOMIC DNA]</scope>
    <source>
        <strain evidence="2 3">B237</strain>
    </source>
</reference>
<dbReference type="InterPro" id="IPR030893">
    <property type="entry name" value="Mollicu_LP"/>
</dbReference>
<proteinExistence type="predicted"/>
<dbReference type="EMBL" id="LAEW01000001">
    <property type="protein sequence ID" value="KJQ45578.1"/>
    <property type="molecule type" value="Genomic_DNA"/>
</dbReference>
<dbReference type="AlphaFoldDB" id="A0AAE2EHA1"/>
<dbReference type="NCBIfam" id="TIGR04547">
    <property type="entry name" value="Mollicu_LP"/>
    <property type="match status" value="1"/>
</dbReference>